<organism evidence="2 3">
    <name type="scientific">Ceratopteris richardii</name>
    <name type="common">Triangle waterfern</name>
    <dbReference type="NCBI Taxonomy" id="49495"/>
    <lineage>
        <taxon>Eukaryota</taxon>
        <taxon>Viridiplantae</taxon>
        <taxon>Streptophyta</taxon>
        <taxon>Embryophyta</taxon>
        <taxon>Tracheophyta</taxon>
        <taxon>Polypodiopsida</taxon>
        <taxon>Polypodiidae</taxon>
        <taxon>Polypodiales</taxon>
        <taxon>Pteridineae</taxon>
        <taxon>Pteridaceae</taxon>
        <taxon>Parkerioideae</taxon>
        <taxon>Ceratopteris</taxon>
    </lineage>
</organism>
<feature type="compositionally biased region" description="Basic and acidic residues" evidence="1">
    <location>
        <begin position="134"/>
        <end position="165"/>
    </location>
</feature>
<dbReference type="AlphaFoldDB" id="A0A8T2Q1N6"/>
<proteinExistence type="predicted"/>
<feature type="region of interest" description="Disordered" evidence="1">
    <location>
        <begin position="110"/>
        <end position="166"/>
    </location>
</feature>
<dbReference type="EMBL" id="CM035443">
    <property type="protein sequence ID" value="KAH7277857.1"/>
    <property type="molecule type" value="Genomic_DNA"/>
</dbReference>
<protein>
    <submittedName>
        <fullName evidence="2">Uncharacterized protein</fullName>
    </submittedName>
</protein>
<keyword evidence="3" id="KW-1185">Reference proteome</keyword>
<evidence type="ECO:0000313" key="2">
    <source>
        <dbReference type="EMBL" id="KAH7277857.1"/>
    </source>
</evidence>
<sequence length="504" mass="57178">MDSPTDFRTSHAVPVTVLLPLLTDGNEIARLQISNQGSFFQQVSSQGYMFREVEKVLHNFSYIVNKDEGSNETPLAISANSSERQVLMKEGEKEGRYNFGEKCRKEENVLETQKEKERANRRGSANKKTWQWRGVEDAQTDRSLSTERKEKGTGKEEADDRRDNASTRGRYFSLEAPALPVTSFSLVTDFNEALESRISLRLGKTWDMKNILMSRPVRQSSCGNPSDILWSWSYEQKQILLPFQEAFSFPSAMSVVDPTVYHDVLKHLSLGNRQIWLLNPKPGVCLKWRGISASVQSFYSFSDGLRNAIVAGSMFASIPSFLSFFDGLRIDITTKSVNFDYWSSVSSFWGARYLLSHKSHVNLAGTMPKIPSICSVFDIRGQEVVSLSIHAVRVSSHNAQMLSEMAFSISASQQSGTVILERTHNETVESAMHHRFMQCELEYVYNVQEKQKKLGETREEDSSSDDEIIHAPCTQHEGEKVKAEEGCFCFFICIPCMSFMCRRL</sequence>
<accession>A0A8T2Q1N6</accession>
<feature type="compositionally biased region" description="Basic and acidic residues" evidence="1">
    <location>
        <begin position="110"/>
        <end position="120"/>
    </location>
</feature>
<dbReference type="Proteomes" id="UP000825935">
    <property type="component" value="Chromosome 38"/>
</dbReference>
<comment type="caution">
    <text evidence="2">The sequence shown here is derived from an EMBL/GenBank/DDBJ whole genome shotgun (WGS) entry which is preliminary data.</text>
</comment>
<evidence type="ECO:0000313" key="3">
    <source>
        <dbReference type="Proteomes" id="UP000825935"/>
    </source>
</evidence>
<name>A0A8T2Q1N6_CERRI</name>
<evidence type="ECO:0000256" key="1">
    <source>
        <dbReference type="SAM" id="MobiDB-lite"/>
    </source>
</evidence>
<reference evidence="2" key="1">
    <citation type="submission" date="2021-08" db="EMBL/GenBank/DDBJ databases">
        <title>WGS assembly of Ceratopteris richardii.</title>
        <authorList>
            <person name="Marchant D.B."/>
            <person name="Chen G."/>
            <person name="Jenkins J."/>
            <person name="Shu S."/>
            <person name="Leebens-Mack J."/>
            <person name="Grimwood J."/>
            <person name="Schmutz J."/>
            <person name="Soltis P."/>
            <person name="Soltis D."/>
            <person name="Chen Z.-H."/>
        </authorList>
    </citation>
    <scope>NUCLEOTIDE SEQUENCE</scope>
    <source>
        <strain evidence="2">Whitten #5841</strain>
        <tissue evidence="2">Leaf</tissue>
    </source>
</reference>
<gene>
    <name evidence="2" type="ORF">KP509_38G011900</name>
</gene>